<dbReference type="Proteomes" id="UP000554482">
    <property type="component" value="Unassembled WGS sequence"/>
</dbReference>
<protein>
    <submittedName>
        <fullName evidence="1">Uncharacterized protein</fullName>
    </submittedName>
</protein>
<accession>A0A7J6XAU1</accession>
<evidence type="ECO:0000313" key="1">
    <source>
        <dbReference type="EMBL" id="KAF5206911.1"/>
    </source>
</evidence>
<reference evidence="1 2" key="1">
    <citation type="submission" date="2020-06" db="EMBL/GenBank/DDBJ databases">
        <title>Transcriptomic and genomic resources for Thalictrum thalictroides and T. hernandezii: Facilitating candidate gene discovery in an emerging model plant lineage.</title>
        <authorList>
            <person name="Arias T."/>
            <person name="Riano-Pachon D.M."/>
            <person name="Di Stilio V.S."/>
        </authorList>
    </citation>
    <scope>NUCLEOTIDE SEQUENCE [LARGE SCALE GENOMIC DNA]</scope>
    <source>
        <strain evidence="2">cv. WT478/WT964</strain>
        <tissue evidence="1">Leaves</tissue>
    </source>
</reference>
<gene>
    <name evidence="1" type="ORF">FRX31_003502</name>
</gene>
<organism evidence="1 2">
    <name type="scientific">Thalictrum thalictroides</name>
    <name type="common">Rue-anemone</name>
    <name type="synonym">Anemone thalictroides</name>
    <dbReference type="NCBI Taxonomy" id="46969"/>
    <lineage>
        <taxon>Eukaryota</taxon>
        <taxon>Viridiplantae</taxon>
        <taxon>Streptophyta</taxon>
        <taxon>Embryophyta</taxon>
        <taxon>Tracheophyta</taxon>
        <taxon>Spermatophyta</taxon>
        <taxon>Magnoliopsida</taxon>
        <taxon>Ranunculales</taxon>
        <taxon>Ranunculaceae</taxon>
        <taxon>Thalictroideae</taxon>
        <taxon>Thalictrum</taxon>
    </lineage>
</organism>
<keyword evidence="2" id="KW-1185">Reference proteome</keyword>
<sequence length="72" mass="8504">MDKEGLMGANIWLLFMWKLESGIYRQETIERMSGVYGSLNEDLFQELHDYIEQEDGESLLKRKGIEEECLFP</sequence>
<evidence type="ECO:0000313" key="2">
    <source>
        <dbReference type="Proteomes" id="UP000554482"/>
    </source>
</evidence>
<proteinExistence type="predicted"/>
<dbReference type="EMBL" id="JABWDY010002084">
    <property type="protein sequence ID" value="KAF5206911.1"/>
    <property type="molecule type" value="Genomic_DNA"/>
</dbReference>
<dbReference type="AlphaFoldDB" id="A0A7J6XAU1"/>
<comment type="caution">
    <text evidence="1">The sequence shown here is derived from an EMBL/GenBank/DDBJ whole genome shotgun (WGS) entry which is preliminary data.</text>
</comment>
<name>A0A7J6XAU1_THATH</name>